<proteinExistence type="predicted"/>
<dbReference type="Proteomes" id="UP000646776">
    <property type="component" value="Unassembled WGS sequence"/>
</dbReference>
<sequence>MRPPRWGYRVAPDPVGVRFACPGRTGIFLPGPGFSPGRRTAPPVRPRHALRRAPSPSCAVRPFSRYAVRPSYAVHPSSPEASTAQAFASDASFTAIIGV</sequence>
<evidence type="ECO:0000313" key="3">
    <source>
        <dbReference type="Proteomes" id="UP000646776"/>
    </source>
</evidence>
<dbReference type="AlphaFoldDB" id="A0A918LPC7"/>
<dbReference type="EMBL" id="BMSA01000002">
    <property type="protein sequence ID" value="GGT34184.1"/>
    <property type="molecule type" value="Genomic_DNA"/>
</dbReference>
<organism evidence="2 3">
    <name type="scientific">Streptomyces phaeofaciens</name>
    <dbReference type="NCBI Taxonomy" id="68254"/>
    <lineage>
        <taxon>Bacteria</taxon>
        <taxon>Bacillati</taxon>
        <taxon>Actinomycetota</taxon>
        <taxon>Actinomycetes</taxon>
        <taxon>Kitasatosporales</taxon>
        <taxon>Streptomycetaceae</taxon>
        <taxon>Streptomyces</taxon>
    </lineage>
</organism>
<gene>
    <name evidence="2" type="ORF">GCM10010226_07740</name>
</gene>
<reference evidence="2" key="2">
    <citation type="submission" date="2020-09" db="EMBL/GenBank/DDBJ databases">
        <authorList>
            <person name="Sun Q."/>
            <person name="Ohkuma M."/>
        </authorList>
    </citation>
    <scope>NUCLEOTIDE SEQUENCE</scope>
    <source>
        <strain evidence="2">JCM 4125</strain>
    </source>
</reference>
<reference evidence="2" key="1">
    <citation type="journal article" date="2014" name="Int. J. Syst. Evol. Microbiol.">
        <title>Complete genome sequence of Corynebacterium casei LMG S-19264T (=DSM 44701T), isolated from a smear-ripened cheese.</title>
        <authorList>
            <consortium name="US DOE Joint Genome Institute (JGI-PGF)"/>
            <person name="Walter F."/>
            <person name="Albersmeier A."/>
            <person name="Kalinowski J."/>
            <person name="Ruckert C."/>
        </authorList>
    </citation>
    <scope>NUCLEOTIDE SEQUENCE</scope>
    <source>
        <strain evidence="2">JCM 4125</strain>
    </source>
</reference>
<evidence type="ECO:0000313" key="2">
    <source>
        <dbReference type="EMBL" id="GGT34184.1"/>
    </source>
</evidence>
<accession>A0A918LPC7</accession>
<feature type="region of interest" description="Disordered" evidence="1">
    <location>
        <begin position="31"/>
        <end position="52"/>
    </location>
</feature>
<name>A0A918LPC7_9ACTN</name>
<protein>
    <submittedName>
        <fullName evidence="2">Uncharacterized protein</fullName>
    </submittedName>
</protein>
<evidence type="ECO:0000256" key="1">
    <source>
        <dbReference type="SAM" id="MobiDB-lite"/>
    </source>
</evidence>
<keyword evidence="3" id="KW-1185">Reference proteome</keyword>
<comment type="caution">
    <text evidence="2">The sequence shown here is derived from an EMBL/GenBank/DDBJ whole genome shotgun (WGS) entry which is preliminary data.</text>
</comment>